<proteinExistence type="predicted"/>
<dbReference type="Proteomes" id="UP000886595">
    <property type="component" value="Unassembled WGS sequence"/>
</dbReference>
<gene>
    <name evidence="1" type="ORF">Bca52824_089113</name>
</gene>
<sequence length="84" mass="9412">MDLTSTWMVLDMGKPTPKWHCSERAKTPGLIASKVVDTEPAAALDCGRRLLLDEEQLALIHHHVSHLYALRWPRTVYVVGGCDC</sequence>
<keyword evidence="2" id="KW-1185">Reference proteome</keyword>
<protein>
    <submittedName>
        <fullName evidence="1">Uncharacterized protein</fullName>
    </submittedName>
</protein>
<dbReference type="AlphaFoldDB" id="A0A8X7PE00"/>
<accession>A0A8X7PE00</accession>
<reference evidence="1 2" key="1">
    <citation type="submission" date="2020-02" db="EMBL/GenBank/DDBJ databases">
        <authorList>
            <person name="Ma Q."/>
            <person name="Huang Y."/>
            <person name="Song X."/>
            <person name="Pei D."/>
        </authorList>
    </citation>
    <scope>NUCLEOTIDE SEQUENCE [LARGE SCALE GENOMIC DNA]</scope>
    <source>
        <strain evidence="1">Sxm20200214</strain>
        <tissue evidence="1">Leaf</tissue>
    </source>
</reference>
<name>A0A8X7PE00_BRACI</name>
<comment type="caution">
    <text evidence="1">The sequence shown here is derived from an EMBL/GenBank/DDBJ whole genome shotgun (WGS) entry which is preliminary data.</text>
</comment>
<organism evidence="1 2">
    <name type="scientific">Brassica carinata</name>
    <name type="common">Ethiopian mustard</name>
    <name type="synonym">Abyssinian cabbage</name>
    <dbReference type="NCBI Taxonomy" id="52824"/>
    <lineage>
        <taxon>Eukaryota</taxon>
        <taxon>Viridiplantae</taxon>
        <taxon>Streptophyta</taxon>
        <taxon>Embryophyta</taxon>
        <taxon>Tracheophyta</taxon>
        <taxon>Spermatophyta</taxon>
        <taxon>Magnoliopsida</taxon>
        <taxon>eudicotyledons</taxon>
        <taxon>Gunneridae</taxon>
        <taxon>Pentapetalae</taxon>
        <taxon>rosids</taxon>
        <taxon>malvids</taxon>
        <taxon>Brassicales</taxon>
        <taxon>Brassicaceae</taxon>
        <taxon>Brassiceae</taxon>
        <taxon>Brassica</taxon>
    </lineage>
</organism>
<dbReference type="EMBL" id="JAAMPC010000017">
    <property type="protein sequence ID" value="KAG2249485.1"/>
    <property type="molecule type" value="Genomic_DNA"/>
</dbReference>
<evidence type="ECO:0000313" key="2">
    <source>
        <dbReference type="Proteomes" id="UP000886595"/>
    </source>
</evidence>
<evidence type="ECO:0000313" key="1">
    <source>
        <dbReference type="EMBL" id="KAG2249485.1"/>
    </source>
</evidence>